<feature type="chain" id="PRO_5014945350" evidence="1">
    <location>
        <begin position="22"/>
        <end position="232"/>
    </location>
</feature>
<dbReference type="Proteomes" id="UP000234271">
    <property type="component" value="Chromosome"/>
</dbReference>
<reference evidence="4" key="1">
    <citation type="submission" date="2016-12" db="EMBL/GenBank/DDBJ databases">
        <title>Complete Genome Sequence of Beggiatoa leptomitiformis D-401.</title>
        <authorList>
            <person name="Fomenkov A."/>
            <person name="Vincze T."/>
            <person name="Grabovich M."/>
            <person name="Anton B.P."/>
            <person name="Dubinina G."/>
            <person name="Orlova M."/>
            <person name="Belousova E."/>
            <person name="Roberts R.J."/>
        </authorList>
    </citation>
    <scope>NUCLEOTIDE SEQUENCE [LARGE SCALE GENOMIC DNA]</scope>
    <source>
        <strain evidence="4">D-401</strain>
    </source>
</reference>
<feature type="domain" description="DUF4384" evidence="2">
    <location>
        <begin position="83"/>
        <end position="158"/>
    </location>
</feature>
<evidence type="ECO:0000256" key="1">
    <source>
        <dbReference type="SAM" id="SignalP"/>
    </source>
</evidence>
<name>A0A2N9YBC9_9GAMM</name>
<dbReference type="RefSeq" id="WP_062148821.1">
    <property type="nucleotide sequence ID" value="NZ_CP012373.2"/>
</dbReference>
<evidence type="ECO:0000313" key="4">
    <source>
        <dbReference type="Proteomes" id="UP000234271"/>
    </source>
</evidence>
<gene>
    <name evidence="3" type="ORF">BLE401_03030</name>
</gene>
<accession>A0A2N9YBC9</accession>
<dbReference type="STRING" id="288004.AL038_03010"/>
<organism evidence="3 4">
    <name type="scientific">Beggiatoa leptomitoformis</name>
    <dbReference type="NCBI Taxonomy" id="288004"/>
    <lineage>
        <taxon>Bacteria</taxon>
        <taxon>Pseudomonadati</taxon>
        <taxon>Pseudomonadota</taxon>
        <taxon>Gammaproteobacteria</taxon>
        <taxon>Thiotrichales</taxon>
        <taxon>Thiotrichaceae</taxon>
        <taxon>Beggiatoa</taxon>
    </lineage>
</organism>
<protein>
    <submittedName>
        <fullName evidence="3">DUF4384 domain-containing protein</fullName>
    </submittedName>
</protein>
<dbReference type="Pfam" id="PF14326">
    <property type="entry name" value="DUF4384"/>
    <property type="match status" value="1"/>
</dbReference>
<sequence>MKILKKLVYIALLGVSVHLQASDERKGLDIREDARLSMKFDQTVHSNANGNGVMTSDDVVVGYKYSNENGTGKQFVLRDQSNLRSGDKFTVYVQANKNVFVYLYHSDSHGETNELISMSGYKNYLQAGQTLTLPAENKHFFLDDKTGQEMINTVVSSSALSLTQGSDNSPITNDKINALVPKGIIIGNDNNIAAGNGVITQKKTSVAEGYTVQCQALDSACRDTFVINHLPR</sequence>
<dbReference type="AlphaFoldDB" id="A0A2N9YBC9"/>
<keyword evidence="4" id="KW-1185">Reference proteome</keyword>
<dbReference type="InterPro" id="IPR025493">
    <property type="entry name" value="DUF4384"/>
</dbReference>
<proteinExistence type="predicted"/>
<dbReference type="OrthoDB" id="5501692at2"/>
<evidence type="ECO:0000259" key="2">
    <source>
        <dbReference type="Pfam" id="PF14326"/>
    </source>
</evidence>
<evidence type="ECO:0000313" key="3">
    <source>
        <dbReference type="EMBL" id="AUI67771.1"/>
    </source>
</evidence>
<dbReference type="KEGG" id="blep:AL038_03010"/>
<feature type="signal peptide" evidence="1">
    <location>
        <begin position="1"/>
        <end position="21"/>
    </location>
</feature>
<keyword evidence="1" id="KW-0732">Signal</keyword>
<dbReference type="EMBL" id="CP018889">
    <property type="protein sequence ID" value="AUI67771.1"/>
    <property type="molecule type" value="Genomic_DNA"/>
</dbReference>